<accession>A0A9Q0UJ51</accession>
<dbReference type="Pfam" id="PF00350">
    <property type="entry name" value="Dynamin_N"/>
    <property type="match status" value="1"/>
</dbReference>
<dbReference type="PANTHER" id="PTHR43681">
    <property type="entry name" value="TRANSMEMBRANE GTPASE FZO"/>
    <property type="match status" value="1"/>
</dbReference>
<dbReference type="InterPro" id="IPR027417">
    <property type="entry name" value="P-loop_NTPase"/>
</dbReference>
<proteinExistence type="predicted"/>
<dbReference type="GO" id="GO:0031969">
    <property type="term" value="C:chloroplast membrane"/>
    <property type="evidence" value="ECO:0007669"/>
    <property type="project" value="TreeGrafter"/>
</dbReference>
<gene>
    <name evidence="2" type="ORF">OIU85_021543</name>
</gene>
<dbReference type="SUPFAM" id="SSF52540">
    <property type="entry name" value="P-loop containing nucleoside triphosphate hydrolases"/>
    <property type="match status" value="1"/>
</dbReference>
<dbReference type="AlphaFoldDB" id="A0A9Q0UJ51"/>
<evidence type="ECO:0000259" key="1">
    <source>
        <dbReference type="Pfam" id="PF00350"/>
    </source>
</evidence>
<dbReference type="InterPro" id="IPR051943">
    <property type="entry name" value="TRAFAC_Dynamin-like_GTPase"/>
</dbReference>
<sequence length="312" mass="35810">MKKKKVSSLCLDFHFVCCMRAEHDFMFQGFHFSSKNSMSNLTKLLHLGLWVLSPLLFHTFSVKSWVNMPFILSKDPFLVRISPQPYPLSRVSSTLGNQKRYLNEGVVPTTNEITFLCYSKSDSEEQQRHERHPDGQYICYLLAPILKEMNIVDTPGTNVILQRQQRLTEEFVPRADLLLFVFSADKPLTESELEEAILFIKENTRKLLNTDDVILYPISARSALEAKLSASSDTGKEYSELSVSESHLKITRFYELEQFLYRFLDASTTTGMERIRLTLETPIAIAERLLSACETLVNQDCHYAKQDLTSAT</sequence>
<feature type="domain" description="Dynamin N-terminal" evidence="1">
    <location>
        <begin position="127"/>
        <end position="203"/>
    </location>
</feature>
<keyword evidence="3" id="KW-1185">Reference proteome</keyword>
<dbReference type="Gene3D" id="3.40.50.300">
    <property type="entry name" value="P-loop containing nucleotide triphosphate hydrolases"/>
    <property type="match status" value="1"/>
</dbReference>
<evidence type="ECO:0000313" key="3">
    <source>
        <dbReference type="Proteomes" id="UP001151529"/>
    </source>
</evidence>
<dbReference type="EMBL" id="JAPFFL010000004">
    <property type="protein sequence ID" value="KAJ6730762.1"/>
    <property type="molecule type" value="Genomic_DNA"/>
</dbReference>
<keyword evidence="2" id="KW-0812">Transmembrane</keyword>
<reference evidence="2" key="1">
    <citation type="submission" date="2022-11" db="EMBL/GenBank/DDBJ databases">
        <authorList>
            <person name="Hyden B.L."/>
            <person name="Feng K."/>
            <person name="Yates T."/>
            <person name="Jawdy S."/>
            <person name="Smart L.B."/>
            <person name="Muchero W."/>
        </authorList>
    </citation>
    <scope>NUCLEOTIDE SEQUENCE</scope>
    <source>
        <tissue evidence="2">Shoot tip</tissue>
    </source>
</reference>
<dbReference type="PANTHER" id="PTHR43681:SF1">
    <property type="entry name" value="SARCALUMENIN"/>
    <property type="match status" value="1"/>
</dbReference>
<comment type="caution">
    <text evidence="2">The sequence shown here is derived from an EMBL/GenBank/DDBJ whole genome shotgun (WGS) entry which is preliminary data.</text>
</comment>
<organism evidence="2 3">
    <name type="scientific">Salix viminalis</name>
    <name type="common">Common osier</name>
    <name type="synonym">Basket willow</name>
    <dbReference type="NCBI Taxonomy" id="40686"/>
    <lineage>
        <taxon>Eukaryota</taxon>
        <taxon>Viridiplantae</taxon>
        <taxon>Streptophyta</taxon>
        <taxon>Embryophyta</taxon>
        <taxon>Tracheophyta</taxon>
        <taxon>Spermatophyta</taxon>
        <taxon>Magnoliopsida</taxon>
        <taxon>eudicotyledons</taxon>
        <taxon>Gunneridae</taxon>
        <taxon>Pentapetalae</taxon>
        <taxon>rosids</taxon>
        <taxon>fabids</taxon>
        <taxon>Malpighiales</taxon>
        <taxon>Salicaceae</taxon>
        <taxon>Saliceae</taxon>
        <taxon>Salix</taxon>
    </lineage>
</organism>
<reference evidence="2" key="2">
    <citation type="journal article" date="2023" name="Int. J. Mol. Sci.">
        <title>De Novo Assembly and Annotation of 11 Diverse Shrub Willow (Salix) Genomes Reveals Novel Gene Organization in Sex-Linked Regions.</title>
        <authorList>
            <person name="Hyden B."/>
            <person name="Feng K."/>
            <person name="Yates T.B."/>
            <person name="Jawdy S."/>
            <person name="Cereghino C."/>
            <person name="Smart L.B."/>
            <person name="Muchero W."/>
        </authorList>
    </citation>
    <scope>NUCLEOTIDE SEQUENCE [LARGE SCALE GENOMIC DNA]</scope>
    <source>
        <tissue evidence="2">Shoot tip</tissue>
    </source>
</reference>
<keyword evidence="2" id="KW-0472">Membrane</keyword>
<dbReference type="Proteomes" id="UP001151529">
    <property type="component" value="Chromosome 2"/>
</dbReference>
<dbReference type="OrthoDB" id="422720at2759"/>
<name>A0A9Q0UJ51_SALVM</name>
<dbReference type="GO" id="GO:0010027">
    <property type="term" value="P:thylakoid membrane organization"/>
    <property type="evidence" value="ECO:0007669"/>
    <property type="project" value="TreeGrafter"/>
</dbReference>
<dbReference type="InterPro" id="IPR045063">
    <property type="entry name" value="Dynamin_N"/>
</dbReference>
<evidence type="ECO:0000313" key="2">
    <source>
        <dbReference type="EMBL" id="KAJ6730762.1"/>
    </source>
</evidence>
<protein>
    <submittedName>
        <fullName evidence="2">TRANSMEMBRANE GTPASE FZO</fullName>
    </submittedName>
</protein>